<proteinExistence type="predicted"/>
<evidence type="ECO:0000313" key="1">
    <source>
        <dbReference type="EMBL" id="MCI97249.1"/>
    </source>
</evidence>
<dbReference type="Proteomes" id="UP000265520">
    <property type="component" value="Unassembled WGS sequence"/>
</dbReference>
<reference evidence="1 2" key="1">
    <citation type="journal article" date="2018" name="Front. Plant Sci.">
        <title>Red Clover (Trifolium pratense) and Zigzag Clover (T. medium) - A Picture of Genomic Similarities and Differences.</title>
        <authorList>
            <person name="Dluhosova J."/>
            <person name="Istvanek J."/>
            <person name="Nedelnik J."/>
            <person name="Repkova J."/>
        </authorList>
    </citation>
    <scope>NUCLEOTIDE SEQUENCE [LARGE SCALE GENOMIC DNA]</scope>
    <source>
        <strain evidence="2">cv. 10/8</strain>
        <tissue evidence="1">Leaf</tissue>
    </source>
</reference>
<evidence type="ECO:0000313" key="2">
    <source>
        <dbReference type="Proteomes" id="UP000265520"/>
    </source>
</evidence>
<keyword evidence="2" id="KW-1185">Reference proteome</keyword>
<organism evidence="1 2">
    <name type="scientific">Trifolium medium</name>
    <dbReference type="NCBI Taxonomy" id="97028"/>
    <lineage>
        <taxon>Eukaryota</taxon>
        <taxon>Viridiplantae</taxon>
        <taxon>Streptophyta</taxon>
        <taxon>Embryophyta</taxon>
        <taxon>Tracheophyta</taxon>
        <taxon>Spermatophyta</taxon>
        <taxon>Magnoliopsida</taxon>
        <taxon>eudicotyledons</taxon>
        <taxon>Gunneridae</taxon>
        <taxon>Pentapetalae</taxon>
        <taxon>rosids</taxon>
        <taxon>fabids</taxon>
        <taxon>Fabales</taxon>
        <taxon>Fabaceae</taxon>
        <taxon>Papilionoideae</taxon>
        <taxon>50 kb inversion clade</taxon>
        <taxon>NPAAA clade</taxon>
        <taxon>Hologalegina</taxon>
        <taxon>IRL clade</taxon>
        <taxon>Trifolieae</taxon>
        <taxon>Trifolium</taxon>
    </lineage>
</organism>
<feature type="non-terminal residue" evidence="1">
    <location>
        <position position="12"/>
    </location>
</feature>
<dbReference type="EMBL" id="LXQA011437165">
    <property type="protein sequence ID" value="MCI97249.1"/>
    <property type="molecule type" value="Genomic_DNA"/>
</dbReference>
<sequence length="12" mass="1431">MLRRNKSQTALL</sequence>
<accession>A0A392WBT1</accession>
<name>A0A392WBT1_9FABA</name>
<protein>
    <submittedName>
        <fullName evidence="1">Uncharacterized protein</fullName>
    </submittedName>
</protein>
<comment type="caution">
    <text evidence="1">The sequence shown here is derived from an EMBL/GenBank/DDBJ whole genome shotgun (WGS) entry which is preliminary data.</text>
</comment>